<reference evidence="1" key="2">
    <citation type="submission" date="2019-01" db="EMBL/GenBank/DDBJ databases">
        <authorList>
            <consortium name="NCBI Pathogen Detection Project"/>
        </authorList>
    </citation>
    <scope>NUCLEOTIDE SEQUENCE</scope>
    <source>
        <strain evidence="1">BCW_3452</strain>
    </source>
</reference>
<proteinExistence type="predicted"/>
<evidence type="ECO:0000313" key="1">
    <source>
        <dbReference type="EMBL" id="HAS8541336.1"/>
    </source>
</evidence>
<dbReference type="EMBL" id="DACRBY010000020">
    <property type="protein sequence ID" value="HAS8541336.1"/>
    <property type="molecule type" value="Genomic_DNA"/>
</dbReference>
<reference evidence="1" key="1">
    <citation type="journal article" date="2018" name="Genome Biol.">
        <title>SKESA: strategic k-mer extension for scrupulous assemblies.</title>
        <authorList>
            <person name="Souvorov A."/>
            <person name="Agarwala R."/>
            <person name="Lipman D.J."/>
        </authorList>
    </citation>
    <scope>NUCLEOTIDE SEQUENCE</scope>
    <source>
        <strain evidence="1">BCW_3452</strain>
    </source>
</reference>
<sequence>MKVEELAIKRFNRFGREALTNISERISLRAEARMKNNINYEASADCWISINTPQHWLTVAEKKVIHSISLALMLCTNPAEEARQRNLARVQERRERRKALSLAA</sequence>
<comment type="caution">
    <text evidence="1">The sequence shown here is derived from an EMBL/GenBank/DDBJ whole genome shotgun (WGS) entry which is preliminary data.</text>
</comment>
<organism evidence="1">
    <name type="scientific">Vibrio vulnificus</name>
    <dbReference type="NCBI Taxonomy" id="672"/>
    <lineage>
        <taxon>Bacteria</taxon>
        <taxon>Pseudomonadati</taxon>
        <taxon>Pseudomonadota</taxon>
        <taxon>Gammaproteobacteria</taxon>
        <taxon>Vibrionales</taxon>
        <taxon>Vibrionaceae</taxon>
        <taxon>Vibrio</taxon>
    </lineage>
</organism>
<accession>A0A8H9N1Z3</accession>
<name>A0A8H9N1Z3_VIBVL</name>
<dbReference type="Proteomes" id="UP000863257">
    <property type="component" value="Unassembled WGS sequence"/>
</dbReference>
<gene>
    <name evidence="1" type="ORF">I7730_16250</name>
</gene>
<protein>
    <submittedName>
        <fullName evidence="1">Uncharacterized protein</fullName>
    </submittedName>
</protein>
<dbReference type="AlphaFoldDB" id="A0A8H9N1Z3"/>